<dbReference type="Gene3D" id="3.30.70.270">
    <property type="match status" value="1"/>
</dbReference>
<dbReference type="InterPro" id="IPR012337">
    <property type="entry name" value="RNaseH-like_sf"/>
</dbReference>
<gene>
    <name evidence="3" type="ORF">KK1_044474</name>
</gene>
<protein>
    <submittedName>
        <fullName evidence="3">Retrotransposable element Tf2</fullName>
    </submittedName>
</protein>
<dbReference type="InterPro" id="IPR043502">
    <property type="entry name" value="DNA/RNA_pol_sf"/>
</dbReference>
<dbReference type="FunFam" id="1.10.340.70:FF:000001">
    <property type="entry name" value="Retrovirus-related Pol polyprotein from transposon gypsy-like Protein"/>
    <property type="match status" value="1"/>
</dbReference>
<dbReference type="SUPFAM" id="SSF54160">
    <property type="entry name" value="Chromo domain-like"/>
    <property type="match status" value="1"/>
</dbReference>
<dbReference type="EMBL" id="KQ484567">
    <property type="protein sequence ID" value="KYP34558.1"/>
    <property type="molecule type" value="Genomic_DNA"/>
</dbReference>
<evidence type="ECO:0000259" key="2">
    <source>
        <dbReference type="PROSITE" id="PS50994"/>
    </source>
</evidence>
<evidence type="ECO:0000313" key="3">
    <source>
        <dbReference type="EMBL" id="KYP34558.1"/>
    </source>
</evidence>
<dbReference type="GO" id="GO:0003676">
    <property type="term" value="F:nucleic acid binding"/>
    <property type="evidence" value="ECO:0007669"/>
    <property type="project" value="InterPro"/>
</dbReference>
<dbReference type="InterPro" id="IPR036188">
    <property type="entry name" value="FAD/NAD-bd_sf"/>
</dbReference>
<dbReference type="PROSITE" id="PS50994">
    <property type="entry name" value="INTEGRASE"/>
    <property type="match status" value="1"/>
</dbReference>
<proteinExistence type="predicted"/>
<evidence type="ECO:0000313" key="4">
    <source>
        <dbReference type="Proteomes" id="UP000075243"/>
    </source>
</evidence>
<dbReference type="Gramene" id="C.cajan_43741.t">
    <property type="protein sequence ID" value="C.cajan_43741.t"/>
    <property type="gene ID" value="C.cajan_43741"/>
</dbReference>
<reference evidence="3" key="1">
    <citation type="journal article" date="2012" name="Nat. Biotechnol.">
        <title>Draft genome sequence of pigeonpea (Cajanus cajan), an orphan legume crop of resource-poor farmers.</title>
        <authorList>
            <person name="Varshney R.K."/>
            <person name="Chen W."/>
            <person name="Li Y."/>
            <person name="Bharti A.K."/>
            <person name="Saxena R.K."/>
            <person name="Schlueter J.A."/>
            <person name="Donoghue M.T."/>
            <person name="Azam S."/>
            <person name="Fan G."/>
            <person name="Whaley A.M."/>
            <person name="Farmer A.D."/>
            <person name="Sheridan J."/>
            <person name="Iwata A."/>
            <person name="Tuteja R."/>
            <person name="Penmetsa R.V."/>
            <person name="Wu W."/>
            <person name="Upadhyaya H.D."/>
            <person name="Yang S.P."/>
            <person name="Shah T."/>
            <person name="Saxena K.B."/>
            <person name="Michael T."/>
            <person name="McCombie W.R."/>
            <person name="Yang B."/>
            <person name="Zhang G."/>
            <person name="Yang H."/>
            <person name="Wang J."/>
            <person name="Spillane C."/>
            <person name="Cook D.R."/>
            <person name="May G.D."/>
            <person name="Xu X."/>
            <person name="Jackson S.A."/>
        </authorList>
    </citation>
    <scope>NUCLEOTIDE SEQUENCE [LARGE SCALE GENOMIC DNA]</scope>
</reference>
<evidence type="ECO:0000259" key="1">
    <source>
        <dbReference type="PROSITE" id="PS50013"/>
    </source>
</evidence>
<dbReference type="GO" id="GO:0015074">
    <property type="term" value="P:DNA integration"/>
    <property type="evidence" value="ECO:0007669"/>
    <property type="project" value="InterPro"/>
</dbReference>
<dbReference type="PROSITE" id="PS50013">
    <property type="entry name" value="CHROMO_2"/>
    <property type="match status" value="1"/>
</dbReference>
<dbReference type="InterPro" id="IPR028348">
    <property type="entry name" value="FAD-binding_protein"/>
</dbReference>
<dbReference type="STRING" id="3821.A0A151QW17"/>
<keyword evidence="4" id="KW-1185">Reference proteome</keyword>
<dbReference type="InterPro" id="IPR041588">
    <property type="entry name" value="Integrase_H2C2"/>
</dbReference>
<dbReference type="InterPro" id="IPR036397">
    <property type="entry name" value="RNaseH_sf"/>
</dbReference>
<dbReference type="CDD" id="cd01647">
    <property type="entry name" value="RT_LTR"/>
    <property type="match status" value="1"/>
</dbReference>
<name>A0A151QW17_CAJCA</name>
<dbReference type="PANTHER" id="PTHR42842:SF3">
    <property type="entry name" value="FAD_NAD(P)-BINDING OXIDOREDUCTASE FAMILY PROTEIN"/>
    <property type="match status" value="1"/>
</dbReference>
<dbReference type="InterPro" id="IPR000953">
    <property type="entry name" value="Chromo/chromo_shadow_dom"/>
</dbReference>
<dbReference type="Pfam" id="PF17919">
    <property type="entry name" value="RT_RNaseH_2"/>
    <property type="match status" value="1"/>
</dbReference>
<dbReference type="PANTHER" id="PTHR42842">
    <property type="entry name" value="FAD/NAD(P)-BINDING OXIDOREDUCTASE"/>
    <property type="match status" value="1"/>
</dbReference>
<dbReference type="SUPFAM" id="SSF56672">
    <property type="entry name" value="DNA/RNA polymerases"/>
    <property type="match status" value="1"/>
</dbReference>
<dbReference type="Gene3D" id="3.50.50.60">
    <property type="entry name" value="FAD/NAD(P)-binding domain"/>
    <property type="match status" value="1"/>
</dbReference>
<dbReference type="InterPro" id="IPR043128">
    <property type="entry name" value="Rev_trsase/Diguanyl_cyclase"/>
</dbReference>
<dbReference type="Pfam" id="PF24626">
    <property type="entry name" value="SH3_Tf2-1"/>
    <property type="match status" value="1"/>
</dbReference>
<dbReference type="InterPro" id="IPR016197">
    <property type="entry name" value="Chromo-like_dom_sf"/>
</dbReference>
<dbReference type="SUPFAM" id="SSF53098">
    <property type="entry name" value="Ribonuclease H-like"/>
    <property type="match status" value="1"/>
</dbReference>
<dbReference type="Gene3D" id="2.40.50.40">
    <property type="match status" value="1"/>
</dbReference>
<dbReference type="InterPro" id="IPR041577">
    <property type="entry name" value="RT_RNaseH_2"/>
</dbReference>
<dbReference type="SUPFAM" id="SSF51905">
    <property type="entry name" value="FAD/NAD(P)-binding domain"/>
    <property type="match status" value="1"/>
</dbReference>
<feature type="domain" description="Integrase catalytic" evidence="2">
    <location>
        <begin position="518"/>
        <end position="682"/>
    </location>
</feature>
<dbReference type="InterPro" id="IPR049516">
    <property type="entry name" value="FAD-depend_C"/>
</dbReference>
<dbReference type="Proteomes" id="UP000075243">
    <property type="component" value="Unassembled WGS sequence"/>
</dbReference>
<dbReference type="Gene3D" id="1.10.340.70">
    <property type="match status" value="1"/>
</dbReference>
<dbReference type="InterPro" id="IPR056924">
    <property type="entry name" value="SH3_Tf2-1"/>
</dbReference>
<accession>A0A151QW17</accession>
<dbReference type="Pfam" id="PF17921">
    <property type="entry name" value="Integrase_H2C2"/>
    <property type="match status" value="1"/>
</dbReference>
<dbReference type="Gene3D" id="3.10.10.10">
    <property type="entry name" value="HIV Type 1 Reverse Transcriptase, subunit A, domain 1"/>
    <property type="match status" value="1"/>
</dbReference>
<dbReference type="AlphaFoldDB" id="A0A151QW17"/>
<dbReference type="Pfam" id="PF00385">
    <property type="entry name" value="Chromo"/>
    <property type="match status" value="1"/>
</dbReference>
<organism evidence="3 4">
    <name type="scientific">Cajanus cajan</name>
    <name type="common">Pigeon pea</name>
    <name type="synonym">Cajanus indicus</name>
    <dbReference type="NCBI Taxonomy" id="3821"/>
    <lineage>
        <taxon>Eukaryota</taxon>
        <taxon>Viridiplantae</taxon>
        <taxon>Streptophyta</taxon>
        <taxon>Embryophyta</taxon>
        <taxon>Tracheophyta</taxon>
        <taxon>Spermatophyta</taxon>
        <taxon>Magnoliopsida</taxon>
        <taxon>eudicotyledons</taxon>
        <taxon>Gunneridae</taxon>
        <taxon>Pentapetalae</taxon>
        <taxon>rosids</taxon>
        <taxon>fabids</taxon>
        <taxon>Fabales</taxon>
        <taxon>Fabaceae</taxon>
        <taxon>Papilionoideae</taxon>
        <taxon>50 kb inversion clade</taxon>
        <taxon>NPAAA clade</taxon>
        <taxon>indigoferoid/millettioid clade</taxon>
        <taxon>Phaseoleae</taxon>
        <taxon>Cajanus</taxon>
    </lineage>
</organism>
<dbReference type="Gene3D" id="3.30.420.10">
    <property type="entry name" value="Ribonuclease H-like superfamily/Ribonuclease H"/>
    <property type="match status" value="1"/>
</dbReference>
<dbReference type="InterPro" id="IPR023780">
    <property type="entry name" value="Chromo_domain"/>
</dbReference>
<dbReference type="Pfam" id="PF21688">
    <property type="entry name" value="FAD-depend_C"/>
    <property type="match status" value="1"/>
</dbReference>
<sequence length="875" mass="98817">MRTLVQFGAPEQILIDGKPHLGTDRLVPLLRNFRQHLQHLGVTIKFGTRVDDLVIKDGHVLGVMASESADKLHLTSQKMEYDAVILAVGHSARDIYEVLLAHNVELIPKDFSIGLRIEHPQELINSIQYAELASEVCHGRGKIPVADYKVASYIDKEDFYGASDAGVANRSCYSFCMCPGGQVVLTSTSPSEICINGMSFSQRASKWANAALVVTVTTKDFEALDYYGPLAGVKFQVDYRRLNQLTIKDRFPIPLIEDLMDELCGATVFSKLDLKSGYHQVRMKAGEEYKTAFKTHAGHFEFVSNFGKIAKPLTDMLKKEGFTWLEESLAAFHTLKKALVTAPVLALPNFSKPFVIETDASGKGIGAVLMQDHHPIAYITDSLSRLTGAELLPLLLENAQHGLLDQIKAIWLSDSTLQQIISDLKQNPSSHPNFTWHREELRRKGKLVIGEDLALKDVILKWLHDSPLGGHSGRDVTAARVKSLFFWKGMLKDIQQYVRKCDICQKCKPELAAYPGLLQPLPIPNRIWDAISMDFIEGLPSSAGQQVILVVVDRLRKYAHFLPLSHPYTALKVAQVFLDNIFKLHGMPTSITSDRDPIFLSKVWSDLFQLQGVALNKSTAYHPQFDGQTEVVNKCLETYLRCMCSEKPSSWSRWLSLAEWWYNTNFHTAIQTTPFEVVYGQAPPIHLPYLPGESTNTAVDRSLTAREAAIKLLHFHLLRAQNRMTQQANKHRSDRVFSIGDFVYLKLQPYRQHSMRHSTFHKLLPKYYGPFKVLDHIGQTAYQLELPIAAAIHNVFHVSQLKPCRDPTTSPFHPLPVDGDAFSTKGEPEAILDQKMVKRGHIAATKVLVKWRNLPHDQAFWEFYDLLHKFPHFHP</sequence>
<feature type="domain" description="Chromo" evidence="1">
    <location>
        <begin position="826"/>
        <end position="875"/>
    </location>
</feature>
<dbReference type="InterPro" id="IPR001584">
    <property type="entry name" value="Integrase_cat-core"/>
</dbReference>